<accession>A0ABW5MW02</accession>
<dbReference type="Proteomes" id="UP001597526">
    <property type="component" value="Unassembled WGS sequence"/>
</dbReference>
<dbReference type="NCBIfam" id="TIGR04131">
    <property type="entry name" value="Bac_Flav_CTERM"/>
    <property type="match status" value="1"/>
</dbReference>
<proteinExistence type="predicted"/>
<dbReference type="Pfam" id="PF13585">
    <property type="entry name" value="CHU_C"/>
    <property type="match status" value="1"/>
</dbReference>
<sequence>MLKKLLLIITVLGIGRTFAQSCPALLNPVAGQTNVPVESTIVWEEVAGVPGYRISLGTTPGGDDIISNRLVGSATFFTPPLGLPENTEIYVTITLFFFDNLDDIICTSLSFTTENFSETPECTTLNRPLNGAIEVNAGTNITWNYSARATSYILSIGTTLGGTDIADNIPVGNILTYNPPANLPTNTEIFVEIIALNRIGMTTNCSIQTFTTAEIVVNLGCATLISPRNGDSDVPLTPILEWTEVPGATGYLVSIGTTPEDKNILDNGNFSTNSTLVLDFEPNRTIFVTITPYNELGEAINCGQESFSTAIGCGPFLDRLTGEFITLFPEFDFPNTFNICENSPSFNLTTDVNAENYRWVSTTSIGTEIAVISNTQEVEISEGGFYRLEVSNFADPDGNAIPCTTSKEFQVQVIPGPLIENVNVERNEDSLILTLTVTGDSQYEFALNDINGPYQISNVFRNAPLGDNTVYVRDINEENCTVSEEIKSDSIRDGFPKFFTPNGDTINDFWQFSQPPNSEEVFLLTIKIYDRYGQFLAQVDPKSIGWDGTFNGKPLPSGGYWFKAVDDTQREIQGFFTLKR</sequence>
<dbReference type="EMBL" id="JBHULB010000006">
    <property type="protein sequence ID" value="MFD2585819.1"/>
    <property type="molecule type" value="Genomic_DNA"/>
</dbReference>
<comment type="caution">
    <text evidence="2">The sequence shown here is derived from an EMBL/GenBank/DDBJ whole genome shotgun (WGS) entry which is preliminary data.</text>
</comment>
<reference evidence="3" key="1">
    <citation type="journal article" date="2019" name="Int. J. Syst. Evol. Microbiol.">
        <title>The Global Catalogue of Microorganisms (GCM) 10K type strain sequencing project: providing services to taxonomists for standard genome sequencing and annotation.</title>
        <authorList>
            <consortium name="The Broad Institute Genomics Platform"/>
            <consortium name="The Broad Institute Genome Sequencing Center for Infectious Disease"/>
            <person name="Wu L."/>
            <person name="Ma J."/>
        </authorList>
    </citation>
    <scope>NUCLEOTIDE SEQUENCE [LARGE SCALE GENOMIC DNA]</scope>
    <source>
        <strain evidence="3">KCTC 52368</strain>
    </source>
</reference>
<dbReference type="InterPro" id="IPR013783">
    <property type="entry name" value="Ig-like_fold"/>
</dbReference>
<evidence type="ECO:0000313" key="3">
    <source>
        <dbReference type="Proteomes" id="UP001597526"/>
    </source>
</evidence>
<keyword evidence="3" id="KW-1185">Reference proteome</keyword>
<evidence type="ECO:0000256" key="1">
    <source>
        <dbReference type="SAM" id="SignalP"/>
    </source>
</evidence>
<name>A0ABW5MW02_9FLAO</name>
<protein>
    <submittedName>
        <fullName evidence="2">T9SS type B sorting domain-containing protein</fullName>
    </submittedName>
</protein>
<dbReference type="InterPro" id="IPR026341">
    <property type="entry name" value="T9SS_type_B"/>
</dbReference>
<organism evidence="2 3">
    <name type="scientific">Croceitalea marina</name>
    <dbReference type="NCBI Taxonomy" id="1775166"/>
    <lineage>
        <taxon>Bacteria</taxon>
        <taxon>Pseudomonadati</taxon>
        <taxon>Bacteroidota</taxon>
        <taxon>Flavobacteriia</taxon>
        <taxon>Flavobacteriales</taxon>
        <taxon>Flavobacteriaceae</taxon>
        <taxon>Croceitalea</taxon>
    </lineage>
</organism>
<keyword evidence="1" id="KW-0732">Signal</keyword>
<evidence type="ECO:0000313" key="2">
    <source>
        <dbReference type="EMBL" id="MFD2585819.1"/>
    </source>
</evidence>
<feature type="chain" id="PRO_5046401412" evidence="1">
    <location>
        <begin position="20"/>
        <end position="580"/>
    </location>
</feature>
<feature type="signal peptide" evidence="1">
    <location>
        <begin position="1"/>
        <end position="19"/>
    </location>
</feature>
<gene>
    <name evidence="2" type="ORF">ACFSQJ_02685</name>
</gene>
<dbReference type="Gene3D" id="2.60.40.10">
    <property type="entry name" value="Immunoglobulins"/>
    <property type="match status" value="1"/>
</dbReference>